<dbReference type="AlphaFoldDB" id="A0A830I1M3"/>
<dbReference type="InterPro" id="IPR007454">
    <property type="entry name" value="UPF0250_YbeD-like"/>
</dbReference>
<reference evidence="2" key="1">
    <citation type="submission" date="2020-10" db="EMBL/GenBank/DDBJ databases">
        <title>Unveiling of a novel bifunctional photoreceptor, Dualchrome1, isolated from a cosmopolitan green alga.</title>
        <authorList>
            <person name="Suzuki S."/>
            <person name="Kawachi M."/>
        </authorList>
    </citation>
    <scope>NUCLEOTIDE SEQUENCE</scope>
    <source>
        <strain evidence="2">NIES 2893</strain>
    </source>
</reference>
<dbReference type="Gene3D" id="3.30.70.260">
    <property type="match status" value="1"/>
</dbReference>
<sequence length="178" mass="19004">MASLPSGSSSGENDNNDASSSSSSDNISSRLNFTDPSSEAGGGHDPNPTEALIASLGEVSASADRNEKHNSRVAVFGCEDELEKWKLLDAEVNTYPMLRTFKAMASADDGQLVKDLVTRLNNVEGLEVDAAKHVSIKPSSKGNYQSISFGPLLVSSGEQVIDIFAELKAEQPRVRYVI</sequence>
<feature type="region of interest" description="Disordered" evidence="1">
    <location>
        <begin position="1"/>
        <end position="50"/>
    </location>
</feature>
<comment type="caution">
    <text evidence="2">The sequence shown here is derived from an EMBL/GenBank/DDBJ whole genome shotgun (WGS) entry which is preliminary data.</text>
</comment>
<dbReference type="Pfam" id="PF04359">
    <property type="entry name" value="DUF493"/>
    <property type="match status" value="1"/>
</dbReference>
<dbReference type="EMBL" id="BNJQ01000037">
    <property type="protein sequence ID" value="GHP11960.1"/>
    <property type="molecule type" value="Genomic_DNA"/>
</dbReference>
<dbReference type="PANTHER" id="PTHR34782:SF1">
    <property type="entry name" value="PHOSPHORIBOSYLFORMYLGLYCINAMIDINE SYNTHASE"/>
    <property type="match status" value="1"/>
</dbReference>
<gene>
    <name evidence="2" type="ORF">PPROV_001068700</name>
</gene>
<organism evidence="2 3">
    <name type="scientific">Pycnococcus provasolii</name>
    <dbReference type="NCBI Taxonomy" id="41880"/>
    <lineage>
        <taxon>Eukaryota</taxon>
        <taxon>Viridiplantae</taxon>
        <taxon>Chlorophyta</taxon>
        <taxon>Pseudoscourfieldiophyceae</taxon>
        <taxon>Pseudoscourfieldiales</taxon>
        <taxon>Pycnococcaceae</taxon>
        <taxon>Pycnococcus</taxon>
    </lineage>
</organism>
<dbReference type="Proteomes" id="UP000660262">
    <property type="component" value="Unassembled WGS sequence"/>
</dbReference>
<proteinExistence type="predicted"/>
<protein>
    <submittedName>
        <fullName evidence="2">Uncharacterized protein</fullName>
    </submittedName>
</protein>
<evidence type="ECO:0000313" key="3">
    <source>
        <dbReference type="Proteomes" id="UP000660262"/>
    </source>
</evidence>
<dbReference type="PANTHER" id="PTHR34782">
    <property type="entry name" value="PHOSPHORIBOSYLFORMYLGLYCINAMIDINE SYNTHASE"/>
    <property type="match status" value="1"/>
</dbReference>
<dbReference type="InterPro" id="IPR027471">
    <property type="entry name" value="YbeD-like_sf"/>
</dbReference>
<name>A0A830I1M3_9CHLO</name>
<feature type="compositionally biased region" description="Low complexity" evidence="1">
    <location>
        <begin position="1"/>
        <end position="29"/>
    </location>
</feature>
<evidence type="ECO:0000256" key="1">
    <source>
        <dbReference type="SAM" id="MobiDB-lite"/>
    </source>
</evidence>
<evidence type="ECO:0000313" key="2">
    <source>
        <dbReference type="EMBL" id="GHP11960.1"/>
    </source>
</evidence>
<dbReference type="OrthoDB" id="533321at2759"/>
<accession>A0A830I1M3</accession>
<dbReference type="SUPFAM" id="SSF117991">
    <property type="entry name" value="YbeD/HP0495-like"/>
    <property type="match status" value="1"/>
</dbReference>
<keyword evidence="3" id="KW-1185">Reference proteome</keyword>